<dbReference type="EMBL" id="QGGP01000002">
    <property type="protein sequence ID" value="PWK19694.1"/>
    <property type="molecule type" value="Genomic_DNA"/>
</dbReference>
<evidence type="ECO:0000256" key="1">
    <source>
        <dbReference type="PROSITE-ProRule" id="PRU00169"/>
    </source>
</evidence>
<dbReference type="Pfam" id="PF04397">
    <property type="entry name" value="LytTR"/>
    <property type="match status" value="1"/>
</dbReference>
<dbReference type="OrthoDB" id="2168082at2"/>
<dbReference type="Gene3D" id="3.40.50.2300">
    <property type="match status" value="1"/>
</dbReference>
<keyword evidence="1" id="KW-0597">Phosphoprotein</keyword>
<evidence type="ECO:0000313" key="4">
    <source>
        <dbReference type="EMBL" id="PWK19694.1"/>
    </source>
</evidence>
<evidence type="ECO:0000313" key="5">
    <source>
        <dbReference type="Proteomes" id="UP000245430"/>
    </source>
</evidence>
<gene>
    <name evidence="4" type="ORF">LX78_01044</name>
</gene>
<dbReference type="AlphaFoldDB" id="A0A316DNT7"/>
<dbReference type="Proteomes" id="UP000245430">
    <property type="component" value="Unassembled WGS sequence"/>
</dbReference>
<dbReference type="PROSITE" id="PS50930">
    <property type="entry name" value="HTH_LYTTR"/>
    <property type="match status" value="1"/>
</dbReference>
<protein>
    <submittedName>
        <fullName evidence="4">LytTR family two component transcriptional regulator</fullName>
    </submittedName>
</protein>
<dbReference type="InterPro" id="IPR001789">
    <property type="entry name" value="Sig_transdc_resp-reg_receiver"/>
</dbReference>
<dbReference type="RefSeq" id="WP_109681576.1">
    <property type="nucleotide sequence ID" value="NZ_QGGP01000002.1"/>
</dbReference>
<dbReference type="InterPro" id="IPR046947">
    <property type="entry name" value="LytR-like"/>
</dbReference>
<feature type="domain" description="Response regulatory" evidence="2">
    <location>
        <begin position="4"/>
        <end position="116"/>
    </location>
</feature>
<dbReference type="Gene3D" id="2.40.50.1020">
    <property type="entry name" value="LytTr DNA-binding domain"/>
    <property type="match status" value="1"/>
</dbReference>
<dbReference type="GO" id="GO:0003677">
    <property type="term" value="F:DNA binding"/>
    <property type="evidence" value="ECO:0007669"/>
    <property type="project" value="InterPro"/>
</dbReference>
<name>A0A316DNT7_9FLAO</name>
<dbReference type="GO" id="GO:0000156">
    <property type="term" value="F:phosphorelay response regulator activity"/>
    <property type="evidence" value="ECO:0007669"/>
    <property type="project" value="InterPro"/>
</dbReference>
<comment type="caution">
    <text evidence="4">The sequence shown here is derived from an EMBL/GenBank/DDBJ whole genome shotgun (WGS) entry which is preliminary data.</text>
</comment>
<reference evidence="4 5" key="1">
    <citation type="submission" date="2018-05" db="EMBL/GenBank/DDBJ databases">
        <title>Genomic Encyclopedia of Archaeal and Bacterial Type Strains, Phase II (KMG-II): from individual species to whole genera.</title>
        <authorList>
            <person name="Goeker M."/>
        </authorList>
    </citation>
    <scope>NUCLEOTIDE SEQUENCE [LARGE SCALE GENOMIC DNA]</scope>
    <source>
        <strain evidence="4 5">DSM 22637</strain>
    </source>
</reference>
<dbReference type="PANTHER" id="PTHR37299">
    <property type="entry name" value="TRANSCRIPTIONAL REGULATOR-RELATED"/>
    <property type="match status" value="1"/>
</dbReference>
<evidence type="ECO:0000259" key="3">
    <source>
        <dbReference type="PROSITE" id="PS50930"/>
    </source>
</evidence>
<dbReference type="SUPFAM" id="SSF52172">
    <property type="entry name" value="CheY-like"/>
    <property type="match status" value="1"/>
</dbReference>
<sequence length="258" mass="30192">MKISTLIIDDEPLARLMIERLLIPRTEFEIVGQCGTGKEAVELINLHIPDLIFLDIKLKDMTGFDVLEAISINSHLVIFATAFDTYTLKAFDYFAFDYLLKPFSEDRFYKSINKVLETFKSNDTDFLQHKIQSLLEYIQPKEQKVVSTKKTIPIPLKNKTTFIEANNINYITASNSYIEIFTTDKKYLLRNSMSNMMLELPDNQFSRIHRSTIINIEYIKEVIKSNFGEIDVKMKDLKQFRISRSYKKDFLKKIGLRK</sequence>
<dbReference type="InterPro" id="IPR007492">
    <property type="entry name" value="LytTR_DNA-bd_dom"/>
</dbReference>
<proteinExistence type="predicted"/>
<dbReference type="SMART" id="SM00850">
    <property type="entry name" value="LytTR"/>
    <property type="match status" value="1"/>
</dbReference>
<feature type="modified residue" description="4-aspartylphosphate" evidence="1">
    <location>
        <position position="55"/>
    </location>
</feature>
<feature type="domain" description="HTH LytTR-type" evidence="3">
    <location>
        <begin position="152"/>
        <end position="256"/>
    </location>
</feature>
<dbReference type="Pfam" id="PF00072">
    <property type="entry name" value="Response_reg"/>
    <property type="match status" value="1"/>
</dbReference>
<keyword evidence="5" id="KW-1185">Reference proteome</keyword>
<accession>A0A316DNT7</accession>
<dbReference type="SMART" id="SM00448">
    <property type="entry name" value="REC"/>
    <property type="match status" value="1"/>
</dbReference>
<dbReference type="InterPro" id="IPR011006">
    <property type="entry name" value="CheY-like_superfamily"/>
</dbReference>
<organism evidence="4 5">
    <name type="scientific">Xanthomarina spongicola</name>
    <dbReference type="NCBI Taxonomy" id="570520"/>
    <lineage>
        <taxon>Bacteria</taxon>
        <taxon>Pseudomonadati</taxon>
        <taxon>Bacteroidota</taxon>
        <taxon>Flavobacteriia</taxon>
        <taxon>Flavobacteriales</taxon>
        <taxon>Flavobacteriaceae</taxon>
        <taxon>Xanthomarina</taxon>
    </lineage>
</organism>
<dbReference type="PANTHER" id="PTHR37299:SF1">
    <property type="entry name" value="STAGE 0 SPORULATION PROTEIN A HOMOLOG"/>
    <property type="match status" value="1"/>
</dbReference>
<evidence type="ECO:0000259" key="2">
    <source>
        <dbReference type="PROSITE" id="PS50110"/>
    </source>
</evidence>
<dbReference type="PROSITE" id="PS50110">
    <property type="entry name" value="RESPONSE_REGULATORY"/>
    <property type="match status" value="1"/>
</dbReference>